<dbReference type="InterPro" id="IPR009078">
    <property type="entry name" value="Ferritin-like_SF"/>
</dbReference>
<keyword evidence="4 6" id="KW-0479">Metal-binding</keyword>
<gene>
    <name evidence="8" type="ORF">OOT00_12875</name>
</gene>
<keyword evidence="5 6" id="KW-0408">Iron</keyword>
<dbReference type="Pfam" id="PF00210">
    <property type="entry name" value="Ferritin"/>
    <property type="match status" value="1"/>
</dbReference>
<keyword evidence="3" id="KW-0349">Heme</keyword>
<dbReference type="Gene3D" id="1.20.1260.10">
    <property type="match status" value="1"/>
</dbReference>
<organism evidence="8 9">
    <name type="scientific">Desulfobotulus pelophilus</name>
    <dbReference type="NCBI Taxonomy" id="2823377"/>
    <lineage>
        <taxon>Bacteria</taxon>
        <taxon>Pseudomonadati</taxon>
        <taxon>Thermodesulfobacteriota</taxon>
        <taxon>Desulfobacteria</taxon>
        <taxon>Desulfobacterales</taxon>
        <taxon>Desulfobacteraceae</taxon>
        <taxon>Desulfobotulus</taxon>
    </lineage>
</organism>
<evidence type="ECO:0000256" key="4">
    <source>
        <dbReference type="ARBA" id="ARBA00022723"/>
    </source>
</evidence>
<evidence type="ECO:0000256" key="6">
    <source>
        <dbReference type="PIRNR" id="PIRNR002560"/>
    </source>
</evidence>
<keyword evidence="2 6" id="KW-0409">Iron storage</keyword>
<evidence type="ECO:0000259" key="7">
    <source>
        <dbReference type="PROSITE" id="PS50905"/>
    </source>
</evidence>
<keyword evidence="9" id="KW-1185">Reference proteome</keyword>
<comment type="function">
    <text evidence="6">Iron-storage protein, whose ferroxidase center binds Fe(2+), oxidizes it using dioxygen to Fe(3+), and participates in the subsequent Fe(3+) oxide mineral core formation within the central cavity of the BFR protein shell.</text>
</comment>
<evidence type="ECO:0000256" key="2">
    <source>
        <dbReference type="ARBA" id="ARBA00022434"/>
    </source>
</evidence>
<dbReference type="SUPFAM" id="SSF47240">
    <property type="entry name" value="Ferritin-like"/>
    <property type="match status" value="1"/>
</dbReference>
<dbReference type="InterPro" id="IPR009040">
    <property type="entry name" value="Ferritin-like_diiron"/>
</dbReference>
<dbReference type="InterPro" id="IPR002024">
    <property type="entry name" value="Bacterioferritin"/>
</dbReference>
<comment type="caution">
    <text evidence="8">The sequence shown here is derived from an EMBL/GenBank/DDBJ whole genome shotgun (WGS) entry which is preliminary data.</text>
</comment>
<dbReference type="RefSeq" id="WP_265425792.1">
    <property type="nucleotide sequence ID" value="NZ_JAPFPW010000017.1"/>
</dbReference>
<dbReference type="PROSITE" id="PS50905">
    <property type="entry name" value="FERRITIN_LIKE"/>
    <property type="match status" value="1"/>
</dbReference>
<feature type="domain" description="Ferritin-like diiron" evidence="7">
    <location>
        <begin position="7"/>
        <end position="151"/>
    </location>
</feature>
<dbReference type="PIRSF" id="PIRSF002560">
    <property type="entry name" value="Bacterioferritin"/>
    <property type="match status" value="1"/>
</dbReference>
<accession>A0ABT3NBP3</accession>
<dbReference type="CDD" id="cd00907">
    <property type="entry name" value="Bacterioferritin"/>
    <property type="match status" value="1"/>
</dbReference>
<comment type="similarity">
    <text evidence="1 6">Belongs to the bacterioferritin family.</text>
</comment>
<dbReference type="PANTHER" id="PTHR30295:SF0">
    <property type="entry name" value="BACTERIOFERRITIN"/>
    <property type="match status" value="1"/>
</dbReference>
<dbReference type="InterPro" id="IPR012347">
    <property type="entry name" value="Ferritin-like"/>
</dbReference>
<evidence type="ECO:0000256" key="1">
    <source>
        <dbReference type="ARBA" id="ARBA00008093"/>
    </source>
</evidence>
<protein>
    <recommendedName>
        <fullName evidence="6">Bacterioferritin</fullName>
        <ecNumber evidence="6">1.16.3.1</ecNumber>
    </recommendedName>
</protein>
<evidence type="ECO:0000256" key="5">
    <source>
        <dbReference type="ARBA" id="ARBA00023004"/>
    </source>
</evidence>
<evidence type="ECO:0000256" key="3">
    <source>
        <dbReference type="ARBA" id="ARBA00022617"/>
    </source>
</evidence>
<dbReference type="EC" id="1.16.3.1" evidence="6"/>
<evidence type="ECO:0000313" key="8">
    <source>
        <dbReference type="EMBL" id="MCW7754878.1"/>
    </source>
</evidence>
<name>A0ABT3NBP3_9BACT</name>
<dbReference type="EMBL" id="JAPFPW010000017">
    <property type="protein sequence ID" value="MCW7754878.1"/>
    <property type="molecule type" value="Genomic_DNA"/>
</dbReference>
<proteinExistence type="inferred from homology"/>
<evidence type="ECO:0000313" key="9">
    <source>
        <dbReference type="Proteomes" id="UP001209681"/>
    </source>
</evidence>
<reference evidence="8 9" key="1">
    <citation type="submission" date="2022-11" db="EMBL/GenBank/DDBJ databases">
        <title>Desulfobotulus tamanensis H1 sp. nov. - anaerobic, alkaliphilic, sulphate reducing bacterium isolated from terrestrial mud volcano.</title>
        <authorList>
            <person name="Frolova A."/>
            <person name="Merkel A.Y."/>
            <person name="Slobodkin A.I."/>
        </authorList>
    </citation>
    <scope>NUCLEOTIDE SEQUENCE [LARGE SCALE GENOMIC DNA]</scope>
    <source>
        <strain evidence="8 9">H1</strain>
    </source>
</reference>
<sequence>MTQGAKEERRAKVIEVLNQARSMELQAIHQYMNQHYNLDDMDFGELAAKLKLIAIDEMRHAEMFAERIKELGGEPTVSPAGGVEKGQDVEVIFPFDANVEDETLDIYNQFLLVCRENGDAISMKLFETIIEEEQAHFNYFDNVSDHIKKLGASYLARIAGTPAEAGTMSGGFIGNQGGA</sequence>
<dbReference type="Proteomes" id="UP001209681">
    <property type="component" value="Unassembled WGS sequence"/>
</dbReference>
<comment type="catalytic activity">
    <reaction evidence="6">
        <text>4 Fe(2+) + O2 + 4 H(+) = 4 Fe(3+) + 2 H2O</text>
        <dbReference type="Rhea" id="RHEA:11148"/>
        <dbReference type="ChEBI" id="CHEBI:15377"/>
        <dbReference type="ChEBI" id="CHEBI:15378"/>
        <dbReference type="ChEBI" id="CHEBI:15379"/>
        <dbReference type="ChEBI" id="CHEBI:29033"/>
        <dbReference type="ChEBI" id="CHEBI:29034"/>
        <dbReference type="EC" id="1.16.3.1"/>
    </reaction>
</comment>
<dbReference type="PANTHER" id="PTHR30295">
    <property type="entry name" value="BACTERIOFERRITIN"/>
    <property type="match status" value="1"/>
</dbReference>
<dbReference type="PRINTS" id="PR00601">
    <property type="entry name" value="BACFERRITIN"/>
</dbReference>
<dbReference type="InterPro" id="IPR008331">
    <property type="entry name" value="Ferritin_DPS_dom"/>
</dbReference>